<dbReference type="OMA" id="TYTHEHC"/>
<sequence>MVRLPLEIWREIFCYACSDGGYTGTSVALACKLFYNASLPVRFYSLSLFSLRQVELFLNFAKSYEERYDGRRLKVHHLLLSFPASPSNCRPELSSEGSSGESSDPAEQWITARRLREHDKAAWDRRFLKLVPALLELAAPHLRSLALLQSDGFALPAIRHALSRLRELTLLVGISVMLNSDEAFDVDGGSGAPSPSPPWTPGSSPAPETPASATPSSPPRRARFPALERLHVVCGRHRDFVLGDTLAHLPRLAPALTHLRISNATYTHEHCLPVFLRDALGLAHPHPGFDSPATGAGPAWLAQADDADECQARLRELRRVLVHSVPPPSSGTYEGPYKDYLALVGAVDAIGAACDATCDVSVQTMRNGRAKQRHWEQVVEAEWMDRIEGGPGCWVGCEGDEEAAARV</sequence>
<feature type="region of interest" description="Disordered" evidence="1">
    <location>
        <begin position="187"/>
        <end position="221"/>
    </location>
</feature>
<proteinExistence type="predicted"/>
<dbReference type="STRING" id="154538.A0A1M2VZT5"/>
<dbReference type="AlphaFoldDB" id="A0A1M2VZT5"/>
<protein>
    <submittedName>
        <fullName evidence="2">Uncharacterized protein</fullName>
    </submittedName>
</protein>
<feature type="compositionally biased region" description="Low complexity" evidence="1">
    <location>
        <begin position="201"/>
        <end position="215"/>
    </location>
</feature>
<feature type="region of interest" description="Disordered" evidence="1">
    <location>
        <begin position="86"/>
        <end position="107"/>
    </location>
</feature>
<dbReference type="OrthoDB" id="2748701at2759"/>
<gene>
    <name evidence="2" type="ORF">TRAPUB_10393</name>
</gene>
<organism evidence="2 3">
    <name type="scientific">Trametes pubescens</name>
    <name type="common">White-rot fungus</name>
    <dbReference type="NCBI Taxonomy" id="154538"/>
    <lineage>
        <taxon>Eukaryota</taxon>
        <taxon>Fungi</taxon>
        <taxon>Dikarya</taxon>
        <taxon>Basidiomycota</taxon>
        <taxon>Agaricomycotina</taxon>
        <taxon>Agaricomycetes</taxon>
        <taxon>Polyporales</taxon>
        <taxon>Polyporaceae</taxon>
        <taxon>Trametes</taxon>
    </lineage>
</organism>
<evidence type="ECO:0000313" key="3">
    <source>
        <dbReference type="Proteomes" id="UP000184267"/>
    </source>
</evidence>
<dbReference type="Proteomes" id="UP000184267">
    <property type="component" value="Unassembled WGS sequence"/>
</dbReference>
<dbReference type="EMBL" id="MNAD01000434">
    <property type="protein sequence ID" value="OJT13053.1"/>
    <property type="molecule type" value="Genomic_DNA"/>
</dbReference>
<accession>A0A1M2VZT5</accession>
<keyword evidence="3" id="KW-1185">Reference proteome</keyword>
<comment type="caution">
    <text evidence="2">The sequence shown here is derived from an EMBL/GenBank/DDBJ whole genome shotgun (WGS) entry which is preliminary data.</text>
</comment>
<reference evidence="2 3" key="1">
    <citation type="submission" date="2016-10" db="EMBL/GenBank/DDBJ databases">
        <title>Genome sequence of the basidiomycete white-rot fungus Trametes pubescens.</title>
        <authorList>
            <person name="Makela M.R."/>
            <person name="Granchi Z."/>
            <person name="Peng M."/>
            <person name="De Vries R.P."/>
            <person name="Grigoriev I."/>
            <person name="Riley R."/>
            <person name="Hilden K."/>
        </authorList>
    </citation>
    <scope>NUCLEOTIDE SEQUENCE [LARGE SCALE GENOMIC DNA]</scope>
    <source>
        <strain evidence="2 3">FBCC735</strain>
    </source>
</reference>
<feature type="compositionally biased region" description="Low complexity" evidence="1">
    <location>
        <begin position="94"/>
        <end position="103"/>
    </location>
</feature>
<name>A0A1M2VZT5_TRAPU</name>
<evidence type="ECO:0000313" key="2">
    <source>
        <dbReference type="EMBL" id="OJT13053.1"/>
    </source>
</evidence>
<dbReference type="PROSITE" id="PS51257">
    <property type="entry name" value="PROKAR_LIPOPROTEIN"/>
    <property type="match status" value="1"/>
</dbReference>
<evidence type="ECO:0000256" key="1">
    <source>
        <dbReference type="SAM" id="MobiDB-lite"/>
    </source>
</evidence>